<gene>
    <name evidence="1" type="ORF">TPC1_14694</name>
</gene>
<dbReference type="EMBL" id="GDID01003472">
    <property type="protein sequence ID" value="JAP93134.1"/>
    <property type="molecule type" value="Transcribed_RNA"/>
</dbReference>
<dbReference type="AlphaFoldDB" id="A0A146KB25"/>
<dbReference type="SUPFAM" id="SSF52047">
    <property type="entry name" value="RNI-like"/>
    <property type="match status" value="1"/>
</dbReference>
<name>A0A146KB25_9EUKA</name>
<reference evidence="1" key="1">
    <citation type="submission" date="2015-07" db="EMBL/GenBank/DDBJ databases">
        <title>Adaptation to a free-living lifestyle via gene acquisitions in the diplomonad Trepomonas sp. PC1.</title>
        <authorList>
            <person name="Xu F."/>
            <person name="Jerlstrom-Hultqvist J."/>
            <person name="Kolisko M."/>
            <person name="Simpson A.G.B."/>
            <person name="Roger A.J."/>
            <person name="Svard S.G."/>
            <person name="Andersson J.O."/>
        </authorList>
    </citation>
    <scope>NUCLEOTIDE SEQUENCE</scope>
    <source>
        <strain evidence="1">PC1</strain>
    </source>
</reference>
<evidence type="ECO:0008006" key="2">
    <source>
        <dbReference type="Google" id="ProtNLM"/>
    </source>
</evidence>
<protein>
    <recommendedName>
        <fullName evidence="2">Leucine rich repeats-containing protein</fullName>
    </recommendedName>
</protein>
<sequence length="129" mass="14981">YIAKQFASENFVVHNLSMLPNSIPCIEEFNSDFCLMFGQVKNHLKLQSSTINLFNISNSFKGEQLTIYKCDLDDNQMPHILNLIQQNNALQKLDLRNNNLSFKSLKHIESEVRKQKRKIVLQLEGNIGW</sequence>
<accession>A0A146KB25</accession>
<dbReference type="Gene3D" id="3.80.10.10">
    <property type="entry name" value="Ribonuclease Inhibitor"/>
    <property type="match status" value="1"/>
</dbReference>
<dbReference type="InterPro" id="IPR032675">
    <property type="entry name" value="LRR_dom_sf"/>
</dbReference>
<feature type="non-terminal residue" evidence="1">
    <location>
        <position position="129"/>
    </location>
</feature>
<feature type="non-terminal residue" evidence="1">
    <location>
        <position position="1"/>
    </location>
</feature>
<proteinExistence type="predicted"/>
<organism evidence="1">
    <name type="scientific">Trepomonas sp. PC1</name>
    <dbReference type="NCBI Taxonomy" id="1076344"/>
    <lineage>
        <taxon>Eukaryota</taxon>
        <taxon>Metamonada</taxon>
        <taxon>Diplomonadida</taxon>
        <taxon>Hexamitidae</taxon>
        <taxon>Hexamitinae</taxon>
        <taxon>Trepomonas</taxon>
    </lineage>
</organism>
<evidence type="ECO:0000313" key="1">
    <source>
        <dbReference type="EMBL" id="JAP93134.1"/>
    </source>
</evidence>